<evidence type="ECO:0000256" key="2">
    <source>
        <dbReference type="ARBA" id="ARBA00022741"/>
    </source>
</evidence>
<evidence type="ECO:0000256" key="4">
    <source>
        <dbReference type="ARBA" id="ARBA00022840"/>
    </source>
</evidence>
<evidence type="ECO:0000256" key="3">
    <source>
        <dbReference type="ARBA" id="ARBA00022777"/>
    </source>
</evidence>
<keyword evidence="8" id="KW-0812">Transmembrane</keyword>
<dbReference type="Gene3D" id="1.10.510.10">
    <property type="entry name" value="Transferase(Phosphotransferase) domain 1"/>
    <property type="match status" value="1"/>
</dbReference>
<keyword evidence="8" id="KW-0472">Membrane</keyword>
<dbReference type="Proteomes" id="UP000249061">
    <property type="component" value="Unassembled WGS sequence"/>
</dbReference>
<evidence type="ECO:0000256" key="1">
    <source>
        <dbReference type="ARBA" id="ARBA00022679"/>
    </source>
</evidence>
<dbReference type="PROSITE" id="PS50011">
    <property type="entry name" value="PROTEIN_KINASE_DOM"/>
    <property type="match status" value="1"/>
</dbReference>
<keyword evidence="10" id="KW-0723">Serine/threonine-protein kinase</keyword>
<dbReference type="GO" id="GO:0004674">
    <property type="term" value="F:protein serine/threonine kinase activity"/>
    <property type="evidence" value="ECO:0007669"/>
    <property type="project" value="UniProtKB-KW"/>
</dbReference>
<dbReference type="InterPro" id="IPR017441">
    <property type="entry name" value="Protein_kinase_ATP_BS"/>
</dbReference>
<keyword evidence="6" id="KW-0175">Coiled coil</keyword>
<dbReference type="PANTHER" id="PTHR43289">
    <property type="entry name" value="MITOGEN-ACTIVATED PROTEIN KINASE KINASE KINASE 20-RELATED"/>
    <property type="match status" value="1"/>
</dbReference>
<evidence type="ECO:0000313" key="10">
    <source>
        <dbReference type="EMBL" id="PZR03920.1"/>
    </source>
</evidence>
<protein>
    <submittedName>
        <fullName evidence="10">Serine/threonine protein kinase</fullName>
    </submittedName>
</protein>
<dbReference type="GO" id="GO:0005524">
    <property type="term" value="F:ATP binding"/>
    <property type="evidence" value="ECO:0007669"/>
    <property type="project" value="UniProtKB-UniRule"/>
</dbReference>
<keyword evidence="4 5" id="KW-0067">ATP-binding</keyword>
<dbReference type="InterPro" id="IPR011009">
    <property type="entry name" value="Kinase-like_dom_sf"/>
</dbReference>
<feature type="transmembrane region" description="Helical" evidence="8">
    <location>
        <begin position="372"/>
        <end position="392"/>
    </location>
</feature>
<evidence type="ECO:0000256" key="5">
    <source>
        <dbReference type="PROSITE-ProRule" id="PRU10141"/>
    </source>
</evidence>
<dbReference type="AlphaFoldDB" id="A0A2W5SMZ1"/>
<dbReference type="PROSITE" id="PS00108">
    <property type="entry name" value="PROTEIN_KINASE_ST"/>
    <property type="match status" value="1"/>
</dbReference>
<organism evidence="10 11">
    <name type="scientific">Archangium gephyra</name>
    <dbReference type="NCBI Taxonomy" id="48"/>
    <lineage>
        <taxon>Bacteria</taxon>
        <taxon>Pseudomonadati</taxon>
        <taxon>Myxococcota</taxon>
        <taxon>Myxococcia</taxon>
        <taxon>Myxococcales</taxon>
        <taxon>Cystobacterineae</taxon>
        <taxon>Archangiaceae</taxon>
        <taxon>Archangium</taxon>
    </lineage>
</organism>
<evidence type="ECO:0000256" key="8">
    <source>
        <dbReference type="SAM" id="Phobius"/>
    </source>
</evidence>
<evidence type="ECO:0000256" key="6">
    <source>
        <dbReference type="SAM" id="Coils"/>
    </source>
</evidence>
<name>A0A2W5SMZ1_9BACT</name>
<dbReference type="Pfam" id="PF00069">
    <property type="entry name" value="Pkinase"/>
    <property type="match status" value="1"/>
</dbReference>
<sequence length="517" mass="55625">MMRSPSVSNDAYIPPADPLIGTRVGEYEILEPIGEGGMGVVYRAIHPVIKKRVAVKVLKPAVAGDEVQVRRLITEAEAVNAIGHRGIIDIFSLGQLPDGRPYIVMEFLDGEALDLWLQRLPGKRVSIEEAVDLLLEMCAPLAAAHHANVIHRDLKPSNVFICMQADGTRFIKILDFGLAKRGLGIDGTTKQTNQTTVAGTPDYMAPEQARGLDISPRSDIYALGVIAFELFTGRVPFSGATPMDVMVAHVGSPPPIPNELEPSLPPALNELVIRMLAKPPEMRPQSVEEVRAMLEDALVQMGRPRPRHSGEFGAYVPTASPVPMSMPANFQRPPTPQQPPATPGKLKPAPPSPVEMSPAGAPMVQPRSRVQLGLMVFGVVLLGVLGAGALWLSTRASTVTQPPAPAPVVVVPPVVAIVDPPVLVEVDAGFDAGAVNEVVDAGVVEAQVSPPAPTVRQLKEHLARLDAKAKKKKLSPKAVVKLRALHKLLPRADTEEERVAFDAELEAFERTYFKTTR</sequence>
<feature type="binding site" evidence="5">
    <location>
        <position position="56"/>
    </location>
    <ligand>
        <name>ATP</name>
        <dbReference type="ChEBI" id="CHEBI:30616"/>
    </ligand>
</feature>
<feature type="coiled-coil region" evidence="6">
    <location>
        <begin position="455"/>
        <end position="511"/>
    </location>
</feature>
<dbReference type="EMBL" id="QFQP01000068">
    <property type="protein sequence ID" value="PZR03920.1"/>
    <property type="molecule type" value="Genomic_DNA"/>
</dbReference>
<dbReference type="SUPFAM" id="SSF56112">
    <property type="entry name" value="Protein kinase-like (PK-like)"/>
    <property type="match status" value="1"/>
</dbReference>
<feature type="region of interest" description="Disordered" evidence="7">
    <location>
        <begin position="326"/>
        <end position="362"/>
    </location>
</feature>
<evidence type="ECO:0000259" key="9">
    <source>
        <dbReference type="PROSITE" id="PS50011"/>
    </source>
</evidence>
<keyword evidence="8" id="KW-1133">Transmembrane helix</keyword>
<keyword evidence="3 10" id="KW-0418">Kinase</keyword>
<dbReference type="InterPro" id="IPR008271">
    <property type="entry name" value="Ser/Thr_kinase_AS"/>
</dbReference>
<dbReference type="InterPro" id="IPR000719">
    <property type="entry name" value="Prot_kinase_dom"/>
</dbReference>
<dbReference type="SMART" id="SM00220">
    <property type="entry name" value="S_TKc"/>
    <property type="match status" value="1"/>
</dbReference>
<keyword evidence="1" id="KW-0808">Transferase</keyword>
<gene>
    <name evidence="10" type="ORF">DI536_35205</name>
</gene>
<proteinExistence type="predicted"/>
<evidence type="ECO:0000313" key="11">
    <source>
        <dbReference type="Proteomes" id="UP000249061"/>
    </source>
</evidence>
<keyword evidence="2 5" id="KW-0547">Nucleotide-binding</keyword>
<evidence type="ECO:0000256" key="7">
    <source>
        <dbReference type="SAM" id="MobiDB-lite"/>
    </source>
</evidence>
<dbReference type="PANTHER" id="PTHR43289:SF34">
    <property type="entry name" value="SERINE_THREONINE-PROTEIN KINASE YBDM-RELATED"/>
    <property type="match status" value="1"/>
</dbReference>
<accession>A0A2W5SMZ1</accession>
<dbReference type="Gene3D" id="3.30.200.20">
    <property type="entry name" value="Phosphorylase Kinase, domain 1"/>
    <property type="match status" value="1"/>
</dbReference>
<reference evidence="10 11" key="1">
    <citation type="submission" date="2017-08" db="EMBL/GenBank/DDBJ databases">
        <title>Infants hospitalized years apart are colonized by the same room-sourced microbial strains.</title>
        <authorList>
            <person name="Brooks B."/>
            <person name="Olm M.R."/>
            <person name="Firek B.A."/>
            <person name="Baker R."/>
            <person name="Thomas B.C."/>
            <person name="Morowitz M.J."/>
            <person name="Banfield J.F."/>
        </authorList>
    </citation>
    <scope>NUCLEOTIDE SEQUENCE [LARGE SCALE GENOMIC DNA]</scope>
    <source>
        <strain evidence="10">S2_003_000_R2_14</strain>
    </source>
</reference>
<dbReference type="PROSITE" id="PS00107">
    <property type="entry name" value="PROTEIN_KINASE_ATP"/>
    <property type="match status" value="1"/>
</dbReference>
<dbReference type="CDD" id="cd14014">
    <property type="entry name" value="STKc_PknB_like"/>
    <property type="match status" value="1"/>
</dbReference>
<feature type="domain" description="Protein kinase" evidence="9">
    <location>
        <begin position="27"/>
        <end position="299"/>
    </location>
</feature>
<feature type="compositionally biased region" description="Pro residues" evidence="7">
    <location>
        <begin position="333"/>
        <end position="353"/>
    </location>
</feature>
<comment type="caution">
    <text evidence="10">The sequence shown here is derived from an EMBL/GenBank/DDBJ whole genome shotgun (WGS) entry which is preliminary data.</text>
</comment>